<accession>A0A6I3IXG8</accession>
<reference evidence="3 4" key="1">
    <citation type="submission" date="2019-11" db="EMBL/GenBank/DDBJ databases">
        <title>Whole genome sequencing identifies a novel species of the genus Arsenicicoccus isolated from human blood.</title>
        <authorList>
            <person name="Jeong J.H."/>
            <person name="Kweon O.J."/>
            <person name="Kim H.R."/>
            <person name="Kim T.-H."/>
            <person name="Ha S.-M."/>
            <person name="Lee M.-K."/>
        </authorList>
    </citation>
    <scope>NUCLEOTIDE SEQUENCE [LARGE SCALE GENOMIC DNA]</scope>
    <source>
        <strain evidence="3 4">MKL-02</strain>
    </source>
</reference>
<feature type="domain" description="NYN" evidence="2">
    <location>
        <begin position="36"/>
        <end position="169"/>
    </location>
</feature>
<evidence type="ECO:0000256" key="1">
    <source>
        <dbReference type="SAM" id="MobiDB-lite"/>
    </source>
</evidence>
<evidence type="ECO:0000313" key="4">
    <source>
        <dbReference type="Proteomes" id="UP000431092"/>
    </source>
</evidence>
<dbReference type="GO" id="GO:0004540">
    <property type="term" value="F:RNA nuclease activity"/>
    <property type="evidence" value="ECO:0007669"/>
    <property type="project" value="InterPro"/>
</dbReference>
<dbReference type="Gene3D" id="3.40.50.1010">
    <property type="entry name" value="5'-nuclease"/>
    <property type="match status" value="1"/>
</dbReference>
<keyword evidence="4" id="KW-1185">Reference proteome</keyword>
<protein>
    <submittedName>
        <fullName evidence="3">NYN domain-containing protein</fullName>
    </submittedName>
</protein>
<dbReference type="Pfam" id="PF01936">
    <property type="entry name" value="NYN"/>
    <property type="match status" value="1"/>
</dbReference>
<organism evidence="3 4">
    <name type="scientific">Arsenicicoccus cauae</name>
    <dbReference type="NCBI Taxonomy" id="2663847"/>
    <lineage>
        <taxon>Bacteria</taxon>
        <taxon>Bacillati</taxon>
        <taxon>Actinomycetota</taxon>
        <taxon>Actinomycetes</taxon>
        <taxon>Micrococcales</taxon>
        <taxon>Intrasporangiaceae</taxon>
        <taxon>Arsenicicoccus</taxon>
    </lineage>
</organism>
<dbReference type="AlphaFoldDB" id="A0A6I3IXG8"/>
<feature type="compositionally biased region" description="Low complexity" evidence="1">
    <location>
        <begin position="222"/>
        <end position="242"/>
    </location>
</feature>
<feature type="region of interest" description="Disordered" evidence="1">
    <location>
        <begin position="184"/>
        <end position="242"/>
    </location>
</feature>
<dbReference type="RefSeq" id="WP_154594194.1">
    <property type="nucleotide sequence ID" value="NZ_CP171001.1"/>
</dbReference>
<gene>
    <name evidence="3" type="ORF">GGG17_13585</name>
</gene>
<name>A0A6I3IXG8_9MICO</name>
<proteinExistence type="predicted"/>
<evidence type="ECO:0000313" key="3">
    <source>
        <dbReference type="EMBL" id="MTB72981.1"/>
    </source>
</evidence>
<feature type="compositionally biased region" description="Low complexity" evidence="1">
    <location>
        <begin position="190"/>
        <end position="212"/>
    </location>
</feature>
<evidence type="ECO:0000259" key="2">
    <source>
        <dbReference type="Pfam" id="PF01936"/>
    </source>
</evidence>
<dbReference type="EMBL" id="WLVL01000040">
    <property type="protein sequence ID" value="MTB72981.1"/>
    <property type="molecule type" value="Genomic_DNA"/>
</dbReference>
<dbReference type="Proteomes" id="UP000431092">
    <property type="component" value="Unassembled WGS sequence"/>
</dbReference>
<dbReference type="InterPro" id="IPR021139">
    <property type="entry name" value="NYN"/>
</dbReference>
<sequence length="352" mass="37215">MRSYCALYVDVGYLLCSSATRVTGTSLRGGVRVDHQALIQRLLAQVEADSGLPLLRVNWYDSGGNVNGAPNTSQLAIGMLPRVKLRLGRLSPAGEQKGVDLRLGLDLVRHARNRIVDVLYLLCGDDDLTEAVEEAQGHGAQVILVGVPDAEGRPHAVARHLQREADGLILVDAAAIDETVHRAPMSEPRTASATVPAAGPATGPASGPATGPVPSPADLASRPRPAIPAGHPAPAAPTARVPPAAFDRPSLVYSSTTGRPSELHGPAPLVATPEQIDEVCRSVISTWSASADEAQQQALFAGRPTIPSEVDRALLMDLSARLGVYEISESDRLTLRHRFWDVAEELVGRPTS</sequence>
<comment type="caution">
    <text evidence="3">The sequence shown here is derived from an EMBL/GenBank/DDBJ whole genome shotgun (WGS) entry which is preliminary data.</text>
</comment>